<reference evidence="2 3" key="1">
    <citation type="submission" date="2018-08" db="EMBL/GenBank/DDBJ databases">
        <title>A genome reference for cultivated species of the human gut microbiota.</title>
        <authorList>
            <person name="Zou Y."/>
            <person name="Xue W."/>
            <person name="Luo G."/>
        </authorList>
    </citation>
    <scope>NUCLEOTIDE SEQUENCE [LARGE SCALE GENOMIC DNA]</scope>
    <source>
        <strain evidence="2 3">AF24-2</strain>
    </source>
</reference>
<dbReference type="Proteomes" id="UP000285864">
    <property type="component" value="Unassembled WGS sequence"/>
</dbReference>
<protein>
    <recommendedName>
        <fullName evidence="4">YitT family protein</fullName>
    </recommendedName>
</protein>
<dbReference type="Pfam" id="PF19700">
    <property type="entry name" value="DUF6198"/>
    <property type="match status" value="1"/>
</dbReference>
<feature type="transmembrane region" description="Helical" evidence="1">
    <location>
        <begin position="191"/>
        <end position="208"/>
    </location>
</feature>
<dbReference type="PANTHER" id="PTHR40078:SF1">
    <property type="entry name" value="INTEGRAL MEMBRANE PROTEIN"/>
    <property type="match status" value="1"/>
</dbReference>
<feature type="transmembrane region" description="Helical" evidence="1">
    <location>
        <begin position="12"/>
        <end position="32"/>
    </location>
</feature>
<dbReference type="AlphaFoldDB" id="A0A412GKH4"/>
<feature type="transmembrane region" description="Helical" evidence="1">
    <location>
        <begin position="164"/>
        <end position="185"/>
    </location>
</feature>
<accession>A0A412GKH4</accession>
<feature type="transmembrane region" description="Helical" evidence="1">
    <location>
        <begin position="111"/>
        <end position="133"/>
    </location>
</feature>
<comment type="caution">
    <text evidence="2">The sequence shown here is derived from an EMBL/GenBank/DDBJ whole genome shotgun (WGS) entry which is preliminary data.</text>
</comment>
<gene>
    <name evidence="2" type="ORF">DWY20_09300</name>
</gene>
<organism evidence="2 3">
    <name type="scientific">Phocaeicola coprocola</name>
    <dbReference type="NCBI Taxonomy" id="310298"/>
    <lineage>
        <taxon>Bacteria</taxon>
        <taxon>Pseudomonadati</taxon>
        <taxon>Bacteroidota</taxon>
        <taxon>Bacteroidia</taxon>
        <taxon>Bacteroidales</taxon>
        <taxon>Bacteroidaceae</taxon>
        <taxon>Phocaeicola</taxon>
    </lineage>
</organism>
<dbReference type="RefSeq" id="WP_118484639.1">
    <property type="nucleotide sequence ID" value="NZ_QRUU01000038.1"/>
</dbReference>
<proteinExistence type="predicted"/>
<dbReference type="EMBL" id="QRUU01000038">
    <property type="protein sequence ID" value="RGR95247.1"/>
    <property type="molecule type" value="Genomic_DNA"/>
</dbReference>
<keyword evidence="1" id="KW-0812">Transmembrane</keyword>
<feature type="transmembrane region" description="Helical" evidence="1">
    <location>
        <begin position="52"/>
        <end position="72"/>
    </location>
</feature>
<dbReference type="InterPro" id="IPR038750">
    <property type="entry name" value="YczE/YyaS-like"/>
</dbReference>
<keyword evidence="1" id="KW-0472">Membrane</keyword>
<name>A0A412GKH4_9BACT</name>
<keyword evidence="1" id="KW-1133">Transmembrane helix</keyword>
<evidence type="ECO:0008006" key="4">
    <source>
        <dbReference type="Google" id="ProtNLM"/>
    </source>
</evidence>
<evidence type="ECO:0000256" key="1">
    <source>
        <dbReference type="SAM" id="Phobius"/>
    </source>
</evidence>
<dbReference type="PANTHER" id="PTHR40078">
    <property type="entry name" value="INTEGRAL MEMBRANE PROTEIN-RELATED"/>
    <property type="match status" value="1"/>
</dbReference>
<evidence type="ECO:0000313" key="2">
    <source>
        <dbReference type="EMBL" id="RGR95247.1"/>
    </source>
</evidence>
<feature type="transmembrane region" description="Helical" evidence="1">
    <location>
        <begin position="84"/>
        <end position="105"/>
    </location>
</feature>
<evidence type="ECO:0000313" key="3">
    <source>
        <dbReference type="Proteomes" id="UP000285864"/>
    </source>
</evidence>
<sequence>MEKESLIKRYLVFIAGLYFLAMGISLIVHSSLGTTPISSMNYVLSINTSLSLGTWTFIVNLLMIIIQLWLASGKYGTRKDTIEILLQIPFSFIFSAFIDLNMILIRNLVPSNYGMAVGILLAGCIIQSIVVVLEIKPKAAMMSAEGLVKYIARRCNKKFGNVKVYVDITLVSLAILISLAFTMRIEGVREGSVIAACITGYIVNFLNYKVMTRKTLYRIIPIKHE</sequence>
<keyword evidence="3" id="KW-1185">Reference proteome</keyword>